<evidence type="ECO:0000259" key="5">
    <source>
        <dbReference type="PROSITE" id="PS51077"/>
    </source>
</evidence>
<dbReference type="GO" id="GO:0003700">
    <property type="term" value="F:DNA-binding transcription factor activity"/>
    <property type="evidence" value="ECO:0007669"/>
    <property type="project" value="TreeGrafter"/>
</dbReference>
<dbReference type="PROSITE" id="PS51078">
    <property type="entry name" value="ICLR_ED"/>
    <property type="match status" value="1"/>
</dbReference>
<dbReference type="Pfam" id="PF01614">
    <property type="entry name" value="IclR_C"/>
    <property type="match status" value="1"/>
</dbReference>
<evidence type="ECO:0000256" key="2">
    <source>
        <dbReference type="ARBA" id="ARBA00023125"/>
    </source>
</evidence>
<dbReference type="FunFam" id="1.10.10.10:FF:000056">
    <property type="entry name" value="IclR family transcriptional regulator"/>
    <property type="match status" value="1"/>
</dbReference>
<sequence length="269" mass="28830">MADHGSVQSVERALTLLELLARQEDGARLSDLAAEAGLAASTVHRLLTTLERRRYVQTDAAGRWHVGRQSFAVGQAYSARRSFIAPAMPFLRQLRDQTRETANLGILEEGEVVTICQAESREITRATAAPGGRTPVLSSGMGKAILATWEDEAIARFIDRFGIRPVTPRGLTSAKAVMQEIATIRARGYAVDDEEFVPGLRCVAAVVRDPNGDAACALSISGLAARMPPDRVEDFGRRVAGAAARLTEALGGQPEGQPEGQQPSAPAFR</sequence>
<keyword evidence="3" id="KW-0804">Transcription</keyword>
<evidence type="ECO:0000256" key="3">
    <source>
        <dbReference type="ARBA" id="ARBA00023163"/>
    </source>
</evidence>
<keyword evidence="1" id="KW-0805">Transcription regulation</keyword>
<gene>
    <name evidence="7" type="ORF">CDV49_02265</name>
</gene>
<dbReference type="InterPro" id="IPR036388">
    <property type="entry name" value="WH-like_DNA-bd_sf"/>
</dbReference>
<organism evidence="7 8">
    <name type="scientific">Haematobacter genomosp. 1</name>
    <dbReference type="NCBI Taxonomy" id="366618"/>
    <lineage>
        <taxon>Bacteria</taxon>
        <taxon>Pseudomonadati</taxon>
        <taxon>Pseudomonadota</taxon>
        <taxon>Alphaproteobacteria</taxon>
        <taxon>Rhodobacterales</taxon>
        <taxon>Paracoccaceae</taxon>
        <taxon>Haematobacter</taxon>
    </lineage>
</organism>
<reference evidence="7 8" key="1">
    <citation type="submission" date="2016-12" db="EMBL/GenBank/DDBJ databases">
        <title>Comparison of Traditional DNA-DNA Hybridization with In Silico Genomic Analysis.</title>
        <authorList>
            <person name="Nicholson A.C."/>
            <person name="Humrighouse B.W."/>
            <person name="Graziano J."/>
            <person name="Lasker B."/>
            <person name="Whitney A.M."/>
            <person name="Mcquiston J.R."/>
        </authorList>
    </citation>
    <scope>NUCLEOTIDE SEQUENCE [LARGE SCALE GENOMIC DNA]</scope>
    <source>
        <strain evidence="7 8">H2240</strain>
    </source>
</reference>
<dbReference type="InterPro" id="IPR005471">
    <property type="entry name" value="Tscrpt_reg_IclR_N"/>
</dbReference>
<protein>
    <submittedName>
        <fullName evidence="7">Transcriptional regulator</fullName>
    </submittedName>
</protein>
<keyword evidence="8" id="KW-1185">Reference proteome</keyword>
<dbReference type="InterPro" id="IPR050707">
    <property type="entry name" value="HTH_MetabolicPath_Reg"/>
</dbReference>
<evidence type="ECO:0000256" key="4">
    <source>
        <dbReference type="SAM" id="MobiDB-lite"/>
    </source>
</evidence>
<feature type="domain" description="HTH iclR-type" evidence="5">
    <location>
        <begin position="7"/>
        <end position="68"/>
    </location>
</feature>
<evidence type="ECO:0000313" key="8">
    <source>
        <dbReference type="Proteomes" id="UP000196878"/>
    </source>
</evidence>
<feature type="compositionally biased region" description="Low complexity" evidence="4">
    <location>
        <begin position="251"/>
        <end position="263"/>
    </location>
</feature>
<dbReference type="GO" id="GO:0045892">
    <property type="term" value="P:negative regulation of DNA-templated transcription"/>
    <property type="evidence" value="ECO:0007669"/>
    <property type="project" value="TreeGrafter"/>
</dbReference>
<dbReference type="PANTHER" id="PTHR30136">
    <property type="entry name" value="HELIX-TURN-HELIX TRANSCRIPTIONAL REGULATOR, ICLR FAMILY"/>
    <property type="match status" value="1"/>
</dbReference>
<dbReference type="SUPFAM" id="SSF46785">
    <property type="entry name" value="Winged helix' DNA-binding domain"/>
    <property type="match status" value="1"/>
</dbReference>
<dbReference type="Proteomes" id="UP000196878">
    <property type="component" value="Unassembled WGS sequence"/>
</dbReference>
<accession>A0A212AFT6</accession>
<dbReference type="PROSITE" id="PS51077">
    <property type="entry name" value="HTH_ICLR"/>
    <property type="match status" value="1"/>
</dbReference>
<dbReference type="OrthoDB" id="9807558at2"/>
<dbReference type="SMART" id="SM00346">
    <property type="entry name" value="HTH_ICLR"/>
    <property type="match status" value="1"/>
</dbReference>
<evidence type="ECO:0000313" key="7">
    <source>
        <dbReference type="EMBL" id="OWJ80345.1"/>
    </source>
</evidence>
<dbReference type="GO" id="GO:0003677">
    <property type="term" value="F:DNA binding"/>
    <property type="evidence" value="ECO:0007669"/>
    <property type="project" value="UniProtKB-KW"/>
</dbReference>
<dbReference type="SUPFAM" id="SSF55781">
    <property type="entry name" value="GAF domain-like"/>
    <property type="match status" value="1"/>
</dbReference>
<dbReference type="RefSeq" id="WP_088214176.1">
    <property type="nucleotide sequence ID" value="NZ_NIPW01000005.1"/>
</dbReference>
<name>A0A212AFT6_9RHOB</name>
<dbReference type="EMBL" id="NIPW01000005">
    <property type="protein sequence ID" value="OWJ80345.1"/>
    <property type="molecule type" value="Genomic_DNA"/>
</dbReference>
<dbReference type="Pfam" id="PF09339">
    <property type="entry name" value="HTH_IclR"/>
    <property type="match status" value="1"/>
</dbReference>
<dbReference type="InterPro" id="IPR036390">
    <property type="entry name" value="WH_DNA-bd_sf"/>
</dbReference>
<dbReference type="AlphaFoldDB" id="A0A212AFT6"/>
<feature type="region of interest" description="Disordered" evidence="4">
    <location>
        <begin position="248"/>
        <end position="269"/>
    </location>
</feature>
<dbReference type="Gene3D" id="3.30.450.40">
    <property type="match status" value="1"/>
</dbReference>
<dbReference type="InterPro" id="IPR029016">
    <property type="entry name" value="GAF-like_dom_sf"/>
</dbReference>
<dbReference type="PANTHER" id="PTHR30136:SF24">
    <property type="entry name" value="HTH-TYPE TRANSCRIPTIONAL REPRESSOR ALLR"/>
    <property type="match status" value="1"/>
</dbReference>
<feature type="domain" description="IclR-ED" evidence="6">
    <location>
        <begin position="69"/>
        <end position="252"/>
    </location>
</feature>
<comment type="caution">
    <text evidence="7">The sequence shown here is derived from an EMBL/GenBank/DDBJ whole genome shotgun (WGS) entry which is preliminary data.</text>
</comment>
<proteinExistence type="predicted"/>
<keyword evidence="2" id="KW-0238">DNA-binding</keyword>
<evidence type="ECO:0000259" key="6">
    <source>
        <dbReference type="PROSITE" id="PS51078"/>
    </source>
</evidence>
<evidence type="ECO:0000256" key="1">
    <source>
        <dbReference type="ARBA" id="ARBA00023015"/>
    </source>
</evidence>
<dbReference type="Gene3D" id="1.10.10.10">
    <property type="entry name" value="Winged helix-like DNA-binding domain superfamily/Winged helix DNA-binding domain"/>
    <property type="match status" value="1"/>
</dbReference>
<dbReference type="InterPro" id="IPR014757">
    <property type="entry name" value="Tscrpt_reg_IclR_C"/>
</dbReference>